<dbReference type="AlphaFoldDB" id="A0A2M8EJC2"/>
<evidence type="ECO:0000256" key="6">
    <source>
        <dbReference type="ARBA" id="ARBA00023316"/>
    </source>
</evidence>
<evidence type="ECO:0000313" key="7">
    <source>
        <dbReference type="EMBL" id="PJC22843.1"/>
    </source>
</evidence>
<dbReference type="PROSITE" id="PS51191">
    <property type="entry name" value="FEMABX"/>
    <property type="match status" value="1"/>
</dbReference>
<evidence type="ECO:0008006" key="9">
    <source>
        <dbReference type="Google" id="ProtNLM"/>
    </source>
</evidence>
<sequence>MLSNLRQSKEWARFLASQGWIVEEVGGTKAYIRKLPVYGSVIKIQRPPKVPPVEAIDKLAQKHRALFVKVEPLSTANYELSTSHGFIHDSSPNLPTKTIIIDLTKSEEELWQNLSQDARQSIRKAKSDQLLVISYRYGENKFAEALKEFHQLLKRTGRRQRFWTPSLDQLKTKLEYFGKNAVLFLAYSPMPDQPIAGRLRRPASPRGEASPLAGAFNLIHDRISYGCYAASSTKGREFHAPYLLIWEIIKKGKDSKLRALDLEGIYDPRYHKLTKSWQGFTVFKRKFGGKEKEYPPPLVKYYHPLVRLLFKVGSLFD</sequence>
<dbReference type="PANTHER" id="PTHR36174">
    <property type="entry name" value="LIPID II:GLYCINE GLYCYLTRANSFERASE"/>
    <property type="match status" value="1"/>
</dbReference>
<keyword evidence="2" id="KW-0808">Transferase</keyword>
<evidence type="ECO:0000313" key="8">
    <source>
        <dbReference type="Proteomes" id="UP000228781"/>
    </source>
</evidence>
<comment type="caution">
    <text evidence="7">The sequence shown here is derived from an EMBL/GenBank/DDBJ whole genome shotgun (WGS) entry which is preliminary data.</text>
</comment>
<comment type="similarity">
    <text evidence="1">Belongs to the FemABX family.</text>
</comment>
<dbReference type="Proteomes" id="UP000228781">
    <property type="component" value="Unassembled WGS sequence"/>
</dbReference>
<gene>
    <name evidence="7" type="ORF">CO059_01540</name>
</gene>
<dbReference type="Pfam" id="PF02388">
    <property type="entry name" value="FemAB"/>
    <property type="match status" value="2"/>
</dbReference>
<evidence type="ECO:0000256" key="1">
    <source>
        <dbReference type="ARBA" id="ARBA00009943"/>
    </source>
</evidence>
<proteinExistence type="inferred from homology"/>
<dbReference type="SUPFAM" id="SSF55729">
    <property type="entry name" value="Acyl-CoA N-acyltransferases (Nat)"/>
    <property type="match status" value="1"/>
</dbReference>
<organism evidence="7 8">
    <name type="scientific">candidate division WWE3 bacterium CG_4_9_14_0_2_um_filter_48_10</name>
    <dbReference type="NCBI Taxonomy" id="1975078"/>
    <lineage>
        <taxon>Bacteria</taxon>
        <taxon>Katanobacteria</taxon>
    </lineage>
</organism>
<evidence type="ECO:0000256" key="5">
    <source>
        <dbReference type="ARBA" id="ARBA00023315"/>
    </source>
</evidence>
<dbReference type="GO" id="GO:0008360">
    <property type="term" value="P:regulation of cell shape"/>
    <property type="evidence" value="ECO:0007669"/>
    <property type="project" value="UniProtKB-KW"/>
</dbReference>
<keyword evidence="6" id="KW-0961">Cell wall biogenesis/degradation</keyword>
<keyword evidence="3" id="KW-0133">Cell shape</keyword>
<evidence type="ECO:0000256" key="2">
    <source>
        <dbReference type="ARBA" id="ARBA00022679"/>
    </source>
</evidence>
<dbReference type="PANTHER" id="PTHR36174:SF1">
    <property type="entry name" value="LIPID II:GLYCINE GLYCYLTRANSFERASE"/>
    <property type="match status" value="1"/>
</dbReference>
<dbReference type="EMBL" id="PFSK01000018">
    <property type="protein sequence ID" value="PJC22843.1"/>
    <property type="molecule type" value="Genomic_DNA"/>
</dbReference>
<accession>A0A2M8EJC2</accession>
<dbReference type="GO" id="GO:0016755">
    <property type="term" value="F:aminoacyltransferase activity"/>
    <property type="evidence" value="ECO:0007669"/>
    <property type="project" value="InterPro"/>
</dbReference>
<dbReference type="GO" id="GO:0009252">
    <property type="term" value="P:peptidoglycan biosynthetic process"/>
    <property type="evidence" value="ECO:0007669"/>
    <property type="project" value="UniProtKB-KW"/>
</dbReference>
<evidence type="ECO:0000256" key="3">
    <source>
        <dbReference type="ARBA" id="ARBA00022960"/>
    </source>
</evidence>
<name>A0A2M8EJC2_UNCKA</name>
<keyword evidence="4" id="KW-0573">Peptidoglycan synthesis</keyword>
<dbReference type="InterPro" id="IPR003447">
    <property type="entry name" value="FEMABX"/>
</dbReference>
<reference evidence="8" key="1">
    <citation type="submission" date="2017-09" db="EMBL/GenBank/DDBJ databases">
        <title>Depth-based differentiation of microbial function through sediment-hosted aquifers and enrichment of novel symbionts in the deep terrestrial subsurface.</title>
        <authorList>
            <person name="Probst A.J."/>
            <person name="Ladd B."/>
            <person name="Jarett J.K."/>
            <person name="Geller-Mcgrath D.E."/>
            <person name="Sieber C.M.K."/>
            <person name="Emerson J.B."/>
            <person name="Anantharaman K."/>
            <person name="Thomas B.C."/>
            <person name="Malmstrom R."/>
            <person name="Stieglmeier M."/>
            <person name="Klingl A."/>
            <person name="Woyke T."/>
            <person name="Ryan C.M."/>
            <person name="Banfield J.F."/>
        </authorList>
    </citation>
    <scope>NUCLEOTIDE SEQUENCE [LARGE SCALE GENOMIC DNA]</scope>
</reference>
<protein>
    <recommendedName>
        <fullName evidence="9">BioF2-like acetyltransferase domain-containing protein</fullName>
    </recommendedName>
</protein>
<dbReference type="InterPro" id="IPR050644">
    <property type="entry name" value="PG_Glycine_Bridge_Synth"/>
</dbReference>
<dbReference type="InterPro" id="IPR016181">
    <property type="entry name" value="Acyl_CoA_acyltransferase"/>
</dbReference>
<evidence type="ECO:0000256" key="4">
    <source>
        <dbReference type="ARBA" id="ARBA00022984"/>
    </source>
</evidence>
<dbReference type="Gene3D" id="3.40.630.30">
    <property type="match status" value="1"/>
</dbReference>
<dbReference type="GO" id="GO:0071555">
    <property type="term" value="P:cell wall organization"/>
    <property type="evidence" value="ECO:0007669"/>
    <property type="project" value="UniProtKB-KW"/>
</dbReference>
<keyword evidence="5" id="KW-0012">Acyltransferase</keyword>